<dbReference type="InterPro" id="IPR036908">
    <property type="entry name" value="RlpA-like_sf"/>
</dbReference>
<reference evidence="1" key="1">
    <citation type="journal article" date="2004" name="Dev. Genes Evol.">
        <title>Isolation and evaluation of dextral-specific and dextral-enriched cDNA clones as candidates for the handedness-determining gene in a freshwater gastropod, Lymnaea stagnalis.</title>
        <authorList>
            <person name="Harada Y."/>
            <person name="Hosoiri Y."/>
            <person name="Kuroda R."/>
        </authorList>
    </citation>
    <scope>NUCLEOTIDE SEQUENCE</scope>
</reference>
<organism evidence="1">
    <name type="scientific">Lymnaea stagnalis</name>
    <name type="common">Great pond snail</name>
    <name type="synonym">Helix stagnalis</name>
    <dbReference type="NCBI Taxonomy" id="6523"/>
    <lineage>
        <taxon>Eukaryota</taxon>
        <taxon>Metazoa</taxon>
        <taxon>Spiralia</taxon>
        <taxon>Lophotrochozoa</taxon>
        <taxon>Mollusca</taxon>
        <taxon>Gastropoda</taxon>
        <taxon>Heterobranchia</taxon>
        <taxon>Euthyneura</taxon>
        <taxon>Panpulmonata</taxon>
        <taxon>Hygrophila</taxon>
        <taxon>Lymnaeoidea</taxon>
        <taxon>Lymnaeidae</taxon>
        <taxon>Lymnaea</taxon>
    </lineage>
</organism>
<dbReference type="SUPFAM" id="SSF50685">
    <property type="entry name" value="Barwin-like endoglucanases"/>
    <property type="match status" value="1"/>
</dbReference>
<gene>
    <name evidence="1" type="primary">RIC-1</name>
</gene>
<accession>Q75R49</accession>
<protein>
    <submittedName>
        <fullName evidence="1">RIC-1</fullName>
    </submittedName>
</protein>
<name>Q75R49_LYMST</name>
<sequence>MITSSFLITDSFPFLHNDKCPLFFLSGSFHFLLNESFSLWLITSLDLSTDQANTHGYEVHFDLQNHNGQISSRLGWDNPEVTWEEVGCPADFVQKWHQCECFHNGK</sequence>
<dbReference type="Gene3D" id="2.40.40.10">
    <property type="entry name" value="RlpA-like domain"/>
    <property type="match status" value="1"/>
</dbReference>
<evidence type="ECO:0000313" key="1">
    <source>
        <dbReference type="EMBL" id="BAD16600.1"/>
    </source>
</evidence>
<dbReference type="AlphaFoldDB" id="Q75R49"/>
<dbReference type="EMBL" id="AB159152">
    <property type="protein sequence ID" value="BAD16600.1"/>
    <property type="molecule type" value="mRNA"/>
</dbReference>
<proteinExistence type="evidence at transcript level"/>